<dbReference type="Gene3D" id="1.20.1280.50">
    <property type="match status" value="1"/>
</dbReference>
<reference evidence="2 3" key="1">
    <citation type="submission" date="2015-12" db="EMBL/GenBank/DDBJ databases">
        <title>The genome of Folsomia candida.</title>
        <authorList>
            <person name="Faddeeva A."/>
            <person name="Derks M.F."/>
            <person name="Anvar Y."/>
            <person name="Smit S."/>
            <person name="Van Straalen N."/>
            <person name="Roelofs D."/>
        </authorList>
    </citation>
    <scope>NUCLEOTIDE SEQUENCE [LARGE SCALE GENOMIC DNA]</scope>
    <source>
        <strain evidence="2 3">VU population</strain>
        <tissue evidence="2">Whole body</tissue>
    </source>
</reference>
<dbReference type="Proteomes" id="UP000198287">
    <property type="component" value="Unassembled WGS sequence"/>
</dbReference>
<dbReference type="PROSITE" id="PS50181">
    <property type="entry name" value="FBOX"/>
    <property type="match status" value="1"/>
</dbReference>
<dbReference type="InterPro" id="IPR001810">
    <property type="entry name" value="F-box_dom"/>
</dbReference>
<feature type="domain" description="F-box" evidence="1">
    <location>
        <begin position="10"/>
        <end position="56"/>
    </location>
</feature>
<dbReference type="CDD" id="cd09917">
    <property type="entry name" value="F-box_SF"/>
    <property type="match status" value="1"/>
</dbReference>
<dbReference type="Pfam" id="PF12937">
    <property type="entry name" value="F-box-like"/>
    <property type="match status" value="1"/>
</dbReference>
<keyword evidence="3" id="KW-1185">Reference proteome</keyword>
<dbReference type="EMBL" id="LNIX01000009">
    <property type="protein sequence ID" value="OXA50397.1"/>
    <property type="molecule type" value="Genomic_DNA"/>
</dbReference>
<dbReference type="SUPFAM" id="SSF81383">
    <property type="entry name" value="F-box domain"/>
    <property type="match status" value="1"/>
</dbReference>
<evidence type="ECO:0000259" key="1">
    <source>
        <dbReference type="PROSITE" id="PS50181"/>
    </source>
</evidence>
<name>A0A226E0A3_FOLCA</name>
<evidence type="ECO:0000313" key="2">
    <source>
        <dbReference type="EMBL" id="OXA50397.1"/>
    </source>
</evidence>
<gene>
    <name evidence="2" type="ORF">Fcan01_15265</name>
</gene>
<evidence type="ECO:0000313" key="3">
    <source>
        <dbReference type="Proteomes" id="UP000198287"/>
    </source>
</evidence>
<proteinExistence type="predicted"/>
<organism evidence="2 3">
    <name type="scientific">Folsomia candida</name>
    <name type="common">Springtail</name>
    <dbReference type="NCBI Taxonomy" id="158441"/>
    <lineage>
        <taxon>Eukaryota</taxon>
        <taxon>Metazoa</taxon>
        <taxon>Ecdysozoa</taxon>
        <taxon>Arthropoda</taxon>
        <taxon>Hexapoda</taxon>
        <taxon>Collembola</taxon>
        <taxon>Entomobryomorpha</taxon>
        <taxon>Isotomoidea</taxon>
        <taxon>Isotomidae</taxon>
        <taxon>Proisotominae</taxon>
        <taxon>Folsomia</taxon>
    </lineage>
</organism>
<dbReference type="InterPro" id="IPR036047">
    <property type="entry name" value="F-box-like_dom_sf"/>
</dbReference>
<sequence>MFRKRKEKKEVQLPALPGTVLHLIFSNLDSTDLLACRETCIFWNQVVKFYQMVPHLSEFFLHCGGGARTKSEKLRRKLTRFLPNFLLPSSPKTLQSLQDAYLRNCAYYFVRPQPNLTLLAFEAVPNLGRCLSRALFDKIHTLDMTAFNQSKLAKMEVGGITGIISGMPELEKLTLPVRLLSGAFNAQEAGSLFPRLKFLTVQLPETETILEQGVKYVCMLTKVAALLTSAPLQSVRVEAPALRASPSPKLKEADVTKFLGEGEKFLGRLTTSLFRMNVTTSSLKDVTLCVPGFPSTSFDNPNVVKVFEFLAFWGLKRLHLSVSGIVLPPSLATFLRTMRSRYGCEVTLDVEFFTSGIRSHVTTSESTLSLPEVHRSIRTFSVRVVADYDATVFLFMLDFLIPFKEEGVWDKLTTVKVQIEEVTPDGFLSLEWSWLKLFWPAVKHMSVIVGRPEDYAVGGRRDIRMWGETCSKVNSAYVEGVIEYCPNLETFLLWADLREESDQIFVPSGRRERWAESNPGLRKLSVRGLGPEVTNNCIPRFYGMPNLTDLELIGAHSGIFLILVCLGVACAAPTGEEGAHAEHSRDGRFFGLGWGWGGFGWGGYGGWGGYRGGWGGYGGYGYPYYGGYYWG</sequence>
<protein>
    <recommendedName>
        <fullName evidence="1">F-box domain-containing protein</fullName>
    </recommendedName>
</protein>
<comment type="caution">
    <text evidence="2">The sequence shown here is derived from an EMBL/GenBank/DDBJ whole genome shotgun (WGS) entry which is preliminary data.</text>
</comment>
<dbReference type="AlphaFoldDB" id="A0A226E0A3"/>
<accession>A0A226E0A3</accession>